<protein>
    <submittedName>
        <fullName evidence="2">Uncharacterized protein</fullName>
    </submittedName>
</protein>
<proteinExistence type="predicted"/>
<dbReference type="STRING" id="190974.SAMN05216439_1015"/>
<dbReference type="Proteomes" id="UP000199506">
    <property type="component" value="Unassembled WGS sequence"/>
</dbReference>
<keyword evidence="1" id="KW-0472">Membrane</keyword>
<feature type="transmembrane region" description="Helical" evidence="1">
    <location>
        <begin position="16"/>
        <end position="35"/>
    </location>
</feature>
<organism evidence="2 3">
    <name type="scientific">Methanobrevibacter gottschalkii</name>
    <dbReference type="NCBI Taxonomy" id="190974"/>
    <lineage>
        <taxon>Archaea</taxon>
        <taxon>Methanobacteriati</taxon>
        <taxon>Methanobacteriota</taxon>
        <taxon>Methanomada group</taxon>
        <taxon>Methanobacteria</taxon>
        <taxon>Methanobacteriales</taxon>
        <taxon>Methanobacteriaceae</taxon>
        <taxon>Methanobrevibacter</taxon>
    </lineage>
</organism>
<reference evidence="2 3" key="1">
    <citation type="submission" date="2016-10" db="EMBL/GenBank/DDBJ databases">
        <authorList>
            <person name="de Groot N.N."/>
        </authorList>
    </citation>
    <scope>NUCLEOTIDE SEQUENCE [LARGE SCALE GENOMIC DNA]</scope>
    <source>
        <strain evidence="2 3">DSM 11978</strain>
    </source>
</reference>
<dbReference type="EMBL" id="FOAK01000002">
    <property type="protein sequence ID" value="SEK47711.1"/>
    <property type="molecule type" value="Genomic_DNA"/>
</dbReference>
<sequence>MPIGAGMPFDLKDMSYKIAIIFGALLVIYGVLWLLAELKIIPAILFVIFPQIVLILIGICIIYFAFDRKKKYY</sequence>
<accession>A0A1H7HBW4</accession>
<evidence type="ECO:0000313" key="3">
    <source>
        <dbReference type="Proteomes" id="UP000199506"/>
    </source>
</evidence>
<evidence type="ECO:0000256" key="1">
    <source>
        <dbReference type="SAM" id="Phobius"/>
    </source>
</evidence>
<name>A0A1H7HBW4_9EURY</name>
<dbReference type="RefSeq" id="WP_069573040.1">
    <property type="nucleotide sequence ID" value="NZ_FOAK01000002.1"/>
</dbReference>
<feature type="transmembrane region" description="Helical" evidence="1">
    <location>
        <begin position="41"/>
        <end position="66"/>
    </location>
</feature>
<gene>
    <name evidence="2" type="ORF">SAMN05216439_1015</name>
</gene>
<keyword evidence="1" id="KW-0812">Transmembrane</keyword>
<evidence type="ECO:0000313" key="2">
    <source>
        <dbReference type="EMBL" id="SEK47711.1"/>
    </source>
</evidence>
<dbReference type="OrthoDB" id="77767at2157"/>
<keyword evidence="1" id="KW-1133">Transmembrane helix</keyword>
<dbReference type="AlphaFoldDB" id="A0A1H7HBW4"/>